<gene>
    <name evidence="3" type="ORF">TW72_06610</name>
</gene>
<protein>
    <submittedName>
        <fullName evidence="3">Metallo-beta-lactamase</fullName>
    </submittedName>
</protein>
<evidence type="ECO:0000313" key="4">
    <source>
        <dbReference type="Proteomes" id="UP000033664"/>
    </source>
</evidence>
<feature type="domain" description="Metallo-beta-lactamase" evidence="2">
    <location>
        <begin position="38"/>
        <end position="206"/>
    </location>
</feature>
<reference evidence="3 4" key="1">
    <citation type="journal article" date="2015" name="BMC Genomics">
        <title>Genome mining reveals unlocked bioactive potential of marine Gram-negative bacteria.</title>
        <authorList>
            <person name="Machado H."/>
            <person name="Sonnenschein E.C."/>
            <person name="Melchiorsen J."/>
            <person name="Gram L."/>
        </authorList>
    </citation>
    <scope>NUCLEOTIDE SEQUENCE [LARGE SCALE GENOMIC DNA]</scope>
    <source>
        <strain evidence="3 4">S3137</strain>
    </source>
</reference>
<proteinExistence type="predicted"/>
<evidence type="ECO:0000259" key="2">
    <source>
        <dbReference type="SMART" id="SM00849"/>
    </source>
</evidence>
<dbReference type="Proteomes" id="UP000033664">
    <property type="component" value="Unassembled WGS sequence"/>
</dbReference>
<feature type="chain" id="PRO_5002474213" evidence="1">
    <location>
        <begin position="19"/>
        <end position="291"/>
    </location>
</feature>
<name>A0A0F4PKN9_9GAMM</name>
<dbReference type="SMART" id="SM00849">
    <property type="entry name" value="Lactamase_B"/>
    <property type="match status" value="1"/>
</dbReference>
<dbReference type="EMBL" id="JXXZ01000006">
    <property type="protein sequence ID" value="KJZ00364.1"/>
    <property type="molecule type" value="Genomic_DNA"/>
</dbReference>
<dbReference type="AlphaFoldDB" id="A0A0F4PKN9"/>
<evidence type="ECO:0000256" key="1">
    <source>
        <dbReference type="SAM" id="SignalP"/>
    </source>
</evidence>
<keyword evidence="1" id="KW-0732">Signal</keyword>
<dbReference type="PATRIC" id="fig|151081.8.peg.2926"/>
<dbReference type="InterPro" id="IPR001279">
    <property type="entry name" value="Metallo-B-lactamas"/>
</dbReference>
<dbReference type="Gene3D" id="3.60.15.10">
    <property type="entry name" value="Ribonuclease Z/Hydroxyacylglutathione hydrolase-like"/>
    <property type="match status" value="1"/>
</dbReference>
<feature type="signal peptide" evidence="1">
    <location>
        <begin position="1"/>
        <end position="18"/>
    </location>
</feature>
<dbReference type="OrthoDB" id="9815874at2"/>
<comment type="caution">
    <text evidence="3">The sequence shown here is derived from an EMBL/GenBank/DDBJ whole genome shotgun (WGS) entry which is preliminary data.</text>
</comment>
<dbReference type="eggNOG" id="COG0491">
    <property type="taxonomic scope" value="Bacteria"/>
</dbReference>
<accession>A0A0F4PKN9</accession>
<keyword evidence="4" id="KW-1185">Reference proteome</keyword>
<dbReference type="SUPFAM" id="SSF56281">
    <property type="entry name" value="Metallo-hydrolase/oxidoreductase"/>
    <property type="match status" value="1"/>
</dbReference>
<sequence>MRKVLVCLLWVVSFASSAQSYVIEQVKDNVYRFSAGHYHSVFMITDKGAFVTDPINADAAKWLKKAIHSRFGVAIKFMAYSHNHIDHTLGGEFLVDEQTTVVAHRYADEDMRWTKAPVRFADVTFTDSFTAELGQSSVQLSYFGPNNGRGNVSMHFMPANVMFVVDWVVLGRMPYKDLQGYDIHGMIRSTEQLLASHDFDILVGGHAQMGDKGDVRRYLAYLKTLYNSVRDALLAGHTLTQMQQQLHFPEFSHLPMYQQWRAQNIAGVYRTLIEESYFNFRPDVSVKENEH</sequence>
<organism evidence="3 4">
    <name type="scientific">Pseudoalteromonas ruthenica</name>
    <dbReference type="NCBI Taxonomy" id="151081"/>
    <lineage>
        <taxon>Bacteria</taxon>
        <taxon>Pseudomonadati</taxon>
        <taxon>Pseudomonadota</taxon>
        <taxon>Gammaproteobacteria</taxon>
        <taxon>Alteromonadales</taxon>
        <taxon>Pseudoalteromonadaceae</taxon>
        <taxon>Pseudoalteromonas</taxon>
    </lineage>
</organism>
<dbReference type="InterPro" id="IPR036866">
    <property type="entry name" value="RibonucZ/Hydroxyglut_hydro"/>
</dbReference>
<evidence type="ECO:0000313" key="3">
    <source>
        <dbReference type="EMBL" id="KJZ00364.1"/>
    </source>
</evidence>